<dbReference type="InterPro" id="IPR009097">
    <property type="entry name" value="Cyclic_Pdiesterase"/>
</dbReference>
<sequence length="177" mass="19210">MVHSVELLFDAGTEAAVREMWEELSQAGIRSMAGHRSPTNRPHVTLTVAEDMDGAVDRALADVLARLPLHGVLGAPMLFGAGRAVTLVRLLVPSVELLSLQADVYRTCLPHMPKGALPHADPGRWTPHVTLARRVPVDQLPAVFALRPLTRDIPVAAVGLRHWDGDERVEHAITRAG</sequence>
<evidence type="ECO:0000313" key="2">
    <source>
        <dbReference type="Proteomes" id="UP000006072"/>
    </source>
</evidence>
<dbReference type="Pfam" id="PF13563">
    <property type="entry name" value="2_5_RNA_ligase2"/>
    <property type="match status" value="1"/>
</dbReference>
<name>K0V7V3_MYCVA</name>
<dbReference type="Gene3D" id="3.90.1140.10">
    <property type="entry name" value="Cyclic phosphodiesterase"/>
    <property type="match status" value="1"/>
</dbReference>
<reference evidence="1 2" key="1">
    <citation type="journal article" date="2012" name="J. Bacteriol.">
        <title>Complete Genome Sequence of Mycobacterium vaccae Type Strain ATCC 25954.</title>
        <authorList>
            <person name="Ho Y.S."/>
            <person name="Adroub S.A."/>
            <person name="Abadi M."/>
            <person name="Al Alwan B."/>
            <person name="Alkhateeb R."/>
            <person name="Gao G."/>
            <person name="Ragab A."/>
            <person name="Ali S."/>
            <person name="van Soolingen D."/>
            <person name="Bitter W."/>
            <person name="Pain A."/>
            <person name="Abdallah A.M."/>
        </authorList>
    </citation>
    <scope>NUCLEOTIDE SEQUENCE [LARGE SCALE GENOMIC DNA]</scope>
    <source>
        <strain evidence="1 2">ATCC 25954</strain>
    </source>
</reference>
<dbReference type="PATRIC" id="fig|1194972.3.peg.3939"/>
<protein>
    <recommendedName>
        <fullName evidence="3">2'-5' RNA ligase</fullName>
    </recommendedName>
</protein>
<dbReference type="AlphaFoldDB" id="K0V7V3"/>
<organism evidence="1 2">
    <name type="scientific">Mycolicibacterium vaccae ATCC 25954</name>
    <dbReference type="NCBI Taxonomy" id="1194972"/>
    <lineage>
        <taxon>Bacteria</taxon>
        <taxon>Bacillati</taxon>
        <taxon>Actinomycetota</taxon>
        <taxon>Actinomycetes</taxon>
        <taxon>Mycobacteriales</taxon>
        <taxon>Mycobacteriaceae</taxon>
        <taxon>Mycolicibacterium</taxon>
    </lineage>
</organism>
<accession>K0V7V3</accession>
<gene>
    <name evidence="1" type="ORF">MVAC_19763</name>
</gene>
<dbReference type="HOGENOM" id="CLU_094015_2_0_11"/>
<dbReference type="Proteomes" id="UP000006072">
    <property type="component" value="Unassembled WGS sequence"/>
</dbReference>
<comment type="caution">
    <text evidence="1">The sequence shown here is derived from an EMBL/GenBank/DDBJ whole genome shotgun (WGS) entry which is preliminary data.</text>
</comment>
<dbReference type="RefSeq" id="WP_003932007.1">
    <property type="nucleotide sequence ID" value="NZ_JH814695.1"/>
</dbReference>
<dbReference type="eggNOG" id="COG1514">
    <property type="taxonomic scope" value="Bacteria"/>
</dbReference>
<proteinExistence type="predicted"/>
<dbReference type="EMBL" id="ALQA01000047">
    <property type="protein sequence ID" value="EJZ07114.1"/>
    <property type="molecule type" value="Genomic_DNA"/>
</dbReference>
<evidence type="ECO:0008006" key="3">
    <source>
        <dbReference type="Google" id="ProtNLM"/>
    </source>
</evidence>
<keyword evidence="2" id="KW-1185">Reference proteome</keyword>
<dbReference type="SUPFAM" id="SSF55144">
    <property type="entry name" value="LigT-like"/>
    <property type="match status" value="1"/>
</dbReference>
<evidence type="ECO:0000313" key="1">
    <source>
        <dbReference type="EMBL" id="EJZ07114.1"/>
    </source>
</evidence>